<dbReference type="EMBL" id="LLXL01008858">
    <property type="protein sequence ID" value="PKK46631.1"/>
    <property type="molecule type" value="Genomic_DNA"/>
</dbReference>
<evidence type="ECO:0000313" key="2">
    <source>
        <dbReference type="Proteomes" id="UP000233469"/>
    </source>
</evidence>
<evidence type="ECO:0000313" key="1">
    <source>
        <dbReference type="EMBL" id="PKK46631.1"/>
    </source>
</evidence>
<gene>
    <name evidence="1" type="ORF">RhiirC2_803775</name>
</gene>
<proteinExistence type="predicted"/>
<name>A0A2N1LB65_9GLOM</name>
<dbReference type="AlphaFoldDB" id="A0A2N1LB65"/>
<reference evidence="1 2" key="2">
    <citation type="submission" date="2017-10" db="EMBL/GenBank/DDBJ databases">
        <title>Extensive intraspecific genome diversity in a model arbuscular mycorrhizal fungus.</title>
        <authorList>
            <person name="Chen E.C.H."/>
            <person name="Morin E."/>
            <person name="Baudet D."/>
            <person name="Noel J."/>
            <person name="Ndikumana S."/>
            <person name="Charron P."/>
            <person name="St-Onge C."/>
            <person name="Giorgi J."/>
            <person name="Grigoriev I.V."/>
            <person name="Roux C."/>
            <person name="Martin F.M."/>
            <person name="Corradi N."/>
        </authorList>
    </citation>
    <scope>NUCLEOTIDE SEQUENCE [LARGE SCALE GENOMIC DNA]</scope>
    <source>
        <strain evidence="1 2">C2</strain>
    </source>
</reference>
<comment type="caution">
    <text evidence="1">The sequence shown here is derived from an EMBL/GenBank/DDBJ whole genome shotgun (WGS) entry which is preliminary data.</text>
</comment>
<sequence>MRLHKDEKNFHVSVRPVHLPDKELVVNVKMKWNLTFDMIERSLELREALDNIAIADRDLQQWELIDAEWDLLKQIKKLLYIFLRATLHISHGRYPTIENSIPIFN</sequence>
<dbReference type="InterPro" id="IPR012337">
    <property type="entry name" value="RNaseH-like_sf"/>
</dbReference>
<protein>
    <submittedName>
        <fullName evidence="1">Uncharacterized protein</fullName>
    </submittedName>
</protein>
<dbReference type="SUPFAM" id="SSF53098">
    <property type="entry name" value="Ribonuclease H-like"/>
    <property type="match status" value="1"/>
</dbReference>
<accession>A0A2N1LB65</accession>
<dbReference type="Proteomes" id="UP000233469">
    <property type="component" value="Unassembled WGS sequence"/>
</dbReference>
<dbReference type="VEuPathDB" id="FungiDB:FUN_020785"/>
<dbReference type="VEuPathDB" id="FungiDB:RhiirA1_406087"/>
<organism evidence="1 2">
    <name type="scientific">Rhizophagus irregularis</name>
    <dbReference type="NCBI Taxonomy" id="588596"/>
    <lineage>
        <taxon>Eukaryota</taxon>
        <taxon>Fungi</taxon>
        <taxon>Fungi incertae sedis</taxon>
        <taxon>Mucoromycota</taxon>
        <taxon>Glomeromycotina</taxon>
        <taxon>Glomeromycetes</taxon>
        <taxon>Glomerales</taxon>
        <taxon>Glomeraceae</taxon>
        <taxon>Rhizophagus</taxon>
    </lineage>
</organism>
<reference evidence="1 2" key="1">
    <citation type="submission" date="2016-04" db="EMBL/GenBank/DDBJ databases">
        <title>Genome analyses suggest a sexual origin of heterokaryosis in a supposedly ancient asexual fungus.</title>
        <authorList>
            <person name="Ropars J."/>
            <person name="Sedzielewska K."/>
            <person name="Noel J."/>
            <person name="Charron P."/>
            <person name="Farinelli L."/>
            <person name="Marton T."/>
            <person name="Kruger M."/>
            <person name="Pelin A."/>
            <person name="Brachmann A."/>
            <person name="Corradi N."/>
        </authorList>
    </citation>
    <scope>NUCLEOTIDE SEQUENCE [LARGE SCALE GENOMIC DNA]</scope>
    <source>
        <strain evidence="1 2">C2</strain>
    </source>
</reference>